<reference evidence="5" key="1">
    <citation type="submission" date="2020-10" db="EMBL/GenBank/DDBJ databases">
        <title>Taxonomic study of unclassified bacteria belonging to the class Ktedonobacteria.</title>
        <authorList>
            <person name="Yabe S."/>
            <person name="Wang C.M."/>
            <person name="Zheng Y."/>
            <person name="Sakai Y."/>
            <person name="Cavaletti L."/>
            <person name="Monciardini P."/>
            <person name="Donadio S."/>
        </authorList>
    </citation>
    <scope>NUCLEOTIDE SEQUENCE</scope>
    <source>
        <strain evidence="5">ID150040</strain>
    </source>
</reference>
<dbReference type="PRINTS" id="PR00038">
    <property type="entry name" value="HTHLUXR"/>
</dbReference>
<dbReference type="InterPro" id="IPR011990">
    <property type="entry name" value="TPR-like_helical_dom_sf"/>
</dbReference>
<dbReference type="SUPFAM" id="SSF46894">
    <property type="entry name" value="C-terminal effector domain of the bipartite response regulators"/>
    <property type="match status" value="1"/>
</dbReference>
<proteinExistence type="predicted"/>
<dbReference type="InterPro" id="IPR019734">
    <property type="entry name" value="TPR_rpt"/>
</dbReference>
<dbReference type="SMART" id="SM00028">
    <property type="entry name" value="TPR"/>
    <property type="match status" value="4"/>
</dbReference>
<dbReference type="SUPFAM" id="SSF52540">
    <property type="entry name" value="P-loop containing nucleoside triphosphate hydrolases"/>
    <property type="match status" value="1"/>
</dbReference>
<comment type="caution">
    <text evidence="5">The sequence shown here is derived from an EMBL/GenBank/DDBJ whole genome shotgun (WGS) entry which is preliminary data.</text>
</comment>
<dbReference type="SUPFAM" id="SSF48452">
    <property type="entry name" value="TPR-like"/>
    <property type="match status" value="1"/>
</dbReference>
<keyword evidence="1" id="KW-0805">Transcription regulation</keyword>
<dbReference type="Gene3D" id="1.10.10.10">
    <property type="entry name" value="Winged helix-like DNA-binding domain superfamily/Winged helix DNA-binding domain"/>
    <property type="match status" value="1"/>
</dbReference>
<accession>A0A8J3IAM5</accession>
<evidence type="ECO:0000313" key="6">
    <source>
        <dbReference type="Proteomes" id="UP000597444"/>
    </source>
</evidence>
<keyword evidence="6" id="KW-1185">Reference proteome</keyword>
<dbReference type="PROSITE" id="PS00622">
    <property type="entry name" value="HTH_LUXR_1"/>
    <property type="match status" value="1"/>
</dbReference>
<dbReference type="Pfam" id="PF25873">
    <property type="entry name" value="WHD_MalT"/>
    <property type="match status" value="1"/>
</dbReference>
<evidence type="ECO:0000256" key="1">
    <source>
        <dbReference type="ARBA" id="ARBA00023015"/>
    </source>
</evidence>
<dbReference type="InterPro" id="IPR016032">
    <property type="entry name" value="Sig_transdc_resp-reg_C-effctor"/>
</dbReference>
<dbReference type="AlphaFoldDB" id="A0A8J3IAM5"/>
<dbReference type="InterPro" id="IPR036388">
    <property type="entry name" value="WH-like_DNA-bd_sf"/>
</dbReference>
<evidence type="ECO:0000259" key="4">
    <source>
        <dbReference type="PROSITE" id="PS50043"/>
    </source>
</evidence>
<dbReference type="InterPro" id="IPR059106">
    <property type="entry name" value="WHD_MalT"/>
</dbReference>
<organism evidence="5 6">
    <name type="scientific">Reticulibacter mediterranei</name>
    <dbReference type="NCBI Taxonomy" id="2778369"/>
    <lineage>
        <taxon>Bacteria</taxon>
        <taxon>Bacillati</taxon>
        <taxon>Chloroflexota</taxon>
        <taxon>Ktedonobacteria</taxon>
        <taxon>Ktedonobacterales</taxon>
        <taxon>Reticulibacteraceae</taxon>
        <taxon>Reticulibacter</taxon>
    </lineage>
</organism>
<name>A0A8J3IAM5_9CHLR</name>
<keyword evidence="2" id="KW-0238">DNA-binding</keyword>
<keyword evidence="3" id="KW-0804">Transcription</keyword>
<dbReference type="SMART" id="SM00421">
    <property type="entry name" value="HTH_LUXR"/>
    <property type="match status" value="1"/>
</dbReference>
<dbReference type="GO" id="GO:0006355">
    <property type="term" value="P:regulation of DNA-templated transcription"/>
    <property type="evidence" value="ECO:0007669"/>
    <property type="project" value="InterPro"/>
</dbReference>
<dbReference type="EMBL" id="BNJK01000001">
    <property type="protein sequence ID" value="GHO90093.1"/>
    <property type="molecule type" value="Genomic_DNA"/>
</dbReference>
<dbReference type="InterPro" id="IPR041617">
    <property type="entry name" value="TPR_MalT"/>
</dbReference>
<dbReference type="PANTHER" id="PTHR44688:SF16">
    <property type="entry name" value="DNA-BINDING TRANSCRIPTIONAL ACTIVATOR DEVR_DOSR"/>
    <property type="match status" value="1"/>
</dbReference>
<sequence>MLTLLQAPAGFGKTTLVAQWIASRHADPTFPAVSWISLEASDNDPQRFWRYLVTACQTQQKPMGKDVLAQLSSPLPSPFMMPPLDTILLSLLNDLALLQHPGLLVLDNYHVIEDPAIHQTLIFFLDHLPTMFHVLLLTRAEPPFPLLRWRARGVLAELHTADLRFSPEETATFVCQAVPVSLSQATLSQLDTSLEGWAAGLRLLCLTLQRQRSMQEVEASLHSLSAHSGFPVPQALLDYLVTEILHAQPEALQRFLLQTSQLTYLNGSLCDAVTGRTDSTALLASLERTGLFLETVDEAGALGPWYRSHAFWSEALRREAYHMLGEERLRTLTRRSSSWYEQHAMLAEAIDAALLAGDPSHAAVLIDRSMTDGAAWDPPTLLRWLSCLPDEILSTHPGLSLLFVLLLRFPQGRDDLSLPEETWERIEVILQMTQQEWRGQSNLTWLGELYAIRALSVLSQDPFRSAVKYAQQALTWLPKGESDDEEIKRPEIRAWRGVSLFILGLEDFHQGHFGEAKPVIEEAYTCSLTIDDSHFTRETLLLLGECCAARGELHQAAEYYRQTLASTHQQEDHEHRASALIGLAQLSFEWNDLRAAKHQVHKALELVRNREQRLCDQAALQIALLCHAQGETTSAQQHLATLLAHRPTASTPWTFWLHGDILSWQTRLHLVTGDLQGAQHGLEWLSRHEQKLAGEQQVKAKILQARLLLAQGKRKEARYQLERCLLAAKAQWQRRNTLEIQLLLALTHAAEHQKQEAKQWLTQALTQAQGEGFLRLFLWEGDPLVRLLVSILPEKGLRSYVESILHAFARSKGQDAADAALFNELLAPLLSPQERRVLELLLSGCSNAQIAQELVVSVNTVKHHVKHVYRKLGVSNRLEASSAARHLNLL</sequence>
<dbReference type="Pfam" id="PF00196">
    <property type="entry name" value="GerE"/>
    <property type="match status" value="1"/>
</dbReference>
<dbReference type="Pfam" id="PF17874">
    <property type="entry name" value="TPR_MalT"/>
    <property type="match status" value="1"/>
</dbReference>
<dbReference type="Proteomes" id="UP000597444">
    <property type="component" value="Unassembled WGS sequence"/>
</dbReference>
<dbReference type="Gene3D" id="3.40.50.300">
    <property type="entry name" value="P-loop containing nucleotide triphosphate hydrolases"/>
    <property type="match status" value="1"/>
</dbReference>
<dbReference type="GO" id="GO:0003677">
    <property type="term" value="F:DNA binding"/>
    <property type="evidence" value="ECO:0007669"/>
    <property type="project" value="UniProtKB-KW"/>
</dbReference>
<dbReference type="PANTHER" id="PTHR44688">
    <property type="entry name" value="DNA-BINDING TRANSCRIPTIONAL ACTIVATOR DEVR_DOSR"/>
    <property type="match status" value="1"/>
</dbReference>
<dbReference type="CDD" id="cd06170">
    <property type="entry name" value="LuxR_C_like"/>
    <property type="match status" value="1"/>
</dbReference>
<evidence type="ECO:0000313" key="5">
    <source>
        <dbReference type="EMBL" id="GHO90093.1"/>
    </source>
</evidence>
<dbReference type="PROSITE" id="PS50043">
    <property type="entry name" value="HTH_LUXR_2"/>
    <property type="match status" value="1"/>
</dbReference>
<protein>
    <submittedName>
        <fullName evidence="5">LuxR family transcriptional regulator</fullName>
    </submittedName>
</protein>
<evidence type="ECO:0000256" key="2">
    <source>
        <dbReference type="ARBA" id="ARBA00023125"/>
    </source>
</evidence>
<dbReference type="InterPro" id="IPR000792">
    <property type="entry name" value="Tscrpt_reg_LuxR_C"/>
</dbReference>
<evidence type="ECO:0000256" key="3">
    <source>
        <dbReference type="ARBA" id="ARBA00023163"/>
    </source>
</evidence>
<feature type="domain" description="HTH luxR-type" evidence="4">
    <location>
        <begin position="823"/>
        <end position="888"/>
    </location>
</feature>
<dbReference type="Gene3D" id="1.25.40.10">
    <property type="entry name" value="Tetratricopeptide repeat domain"/>
    <property type="match status" value="1"/>
</dbReference>
<dbReference type="InterPro" id="IPR027417">
    <property type="entry name" value="P-loop_NTPase"/>
</dbReference>
<gene>
    <name evidence="5" type="ORF">KSF_001410</name>
</gene>